<accession>A0A8S1L322</accession>
<sequence length="508" mass="59659">MEIPLAATFLGLFGWNVYQLIKKFKARERQSCLVKLIEDQSNSLIMTLSPYKKRKITDFKEVVIKNPQIVEIQDNKEQYDCDSYQRIQTVLEQVEYERFQEQDYIDNAQNFNSSVFAQNKDDLRKNKQNKDFSFTSQNQNQNDEDQKINNLEIYDQVNEQHEHCSDLAEKETNNNTLTNVKEQQQINQVDDDFNYNNQIQRFQNNSFDDQILQGVQNSNFQINNINNEQPIFQQGNYTIGQFQVISHNLEVQSNMFQNFYNPNQEESILPFFAQNNTLIPSQQSSNLIQNISQPIYELPKILQETLNQTQQQKIENEQNNQNYFHNFTQNCQPIYSVNNIQQSNQIFNQLFQGISNNQLNKELLHSQNSIQYQPRGSLYIQDIKNKNTIFQNIGFKEQTQLPRFQNEEEQFSFKKRNTKFEELNLEQNQFKNDGQKTSINNIQQSKLNKGQAIFITNSIDNQPKQQKELKSSHFNDFSFYLQLLGGGGGLNTKVSVPSGNLLKLLLNN</sequence>
<keyword evidence="2" id="KW-1185">Reference proteome</keyword>
<dbReference type="AlphaFoldDB" id="A0A8S1L322"/>
<protein>
    <submittedName>
        <fullName evidence="1">Uncharacterized protein</fullName>
    </submittedName>
</protein>
<evidence type="ECO:0000313" key="1">
    <source>
        <dbReference type="EMBL" id="CAD8062268.1"/>
    </source>
</evidence>
<reference evidence="1" key="1">
    <citation type="submission" date="2021-01" db="EMBL/GenBank/DDBJ databases">
        <authorList>
            <consortium name="Genoscope - CEA"/>
            <person name="William W."/>
        </authorList>
    </citation>
    <scope>NUCLEOTIDE SEQUENCE</scope>
</reference>
<dbReference type="Proteomes" id="UP000692954">
    <property type="component" value="Unassembled WGS sequence"/>
</dbReference>
<organism evidence="1 2">
    <name type="scientific">Paramecium sonneborni</name>
    <dbReference type="NCBI Taxonomy" id="65129"/>
    <lineage>
        <taxon>Eukaryota</taxon>
        <taxon>Sar</taxon>
        <taxon>Alveolata</taxon>
        <taxon>Ciliophora</taxon>
        <taxon>Intramacronucleata</taxon>
        <taxon>Oligohymenophorea</taxon>
        <taxon>Peniculida</taxon>
        <taxon>Parameciidae</taxon>
        <taxon>Paramecium</taxon>
    </lineage>
</organism>
<name>A0A8S1L322_9CILI</name>
<evidence type="ECO:0000313" key="2">
    <source>
        <dbReference type="Proteomes" id="UP000692954"/>
    </source>
</evidence>
<gene>
    <name evidence="1" type="ORF">PSON_ATCC_30995.1.T0160257</name>
</gene>
<dbReference type="EMBL" id="CAJJDN010000016">
    <property type="protein sequence ID" value="CAD8062268.1"/>
    <property type="molecule type" value="Genomic_DNA"/>
</dbReference>
<proteinExistence type="predicted"/>
<comment type="caution">
    <text evidence="1">The sequence shown here is derived from an EMBL/GenBank/DDBJ whole genome shotgun (WGS) entry which is preliminary data.</text>
</comment>
<dbReference type="OrthoDB" id="305442at2759"/>